<sequence length="34" mass="3884">MFNGDSVHHIIWQHKILAIDSYSNILHVVSVVIP</sequence>
<name>I9UVL5_9BACE</name>
<dbReference type="EMBL" id="AGXE01000010">
    <property type="protein sequence ID" value="EIY86708.1"/>
    <property type="molecule type" value="Genomic_DNA"/>
</dbReference>
<dbReference type="Proteomes" id="UP000003566">
    <property type="component" value="Unassembled WGS sequence"/>
</dbReference>
<comment type="caution">
    <text evidence="1">The sequence shown here is derived from an EMBL/GenBank/DDBJ whole genome shotgun (WGS) entry which is preliminary data.</text>
</comment>
<dbReference type="AlphaFoldDB" id="I9UVL5"/>
<organism evidence="1 2">
    <name type="scientific">Bacteroides xylanisolvens CL03T12C04</name>
    <dbReference type="NCBI Taxonomy" id="997892"/>
    <lineage>
        <taxon>Bacteria</taxon>
        <taxon>Pseudomonadati</taxon>
        <taxon>Bacteroidota</taxon>
        <taxon>Bacteroidia</taxon>
        <taxon>Bacteroidales</taxon>
        <taxon>Bacteroidaceae</taxon>
        <taxon>Bacteroides</taxon>
    </lineage>
</organism>
<evidence type="ECO:0000313" key="1">
    <source>
        <dbReference type="EMBL" id="EIY86708.1"/>
    </source>
</evidence>
<accession>I9UVL5</accession>
<protein>
    <submittedName>
        <fullName evidence="1">Uncharacterized protein</fullName>
    </submittedName>
</protein>
<reference evidence="1 2" key="1">
    <citation type="submission" date="2012-02" db="EMBL/GenBank/DDBJ databases">
        <title>The Genome Sequence of Bacteroides xylanisolvens CL03T12C04.</title>
        <authorList>
            <consortium name="The Broad Institute Genome Sequencing Platform"/>
            <person name="Earl A."/>
            <person name="Ward D."/>
            <person name="Feldgarden M."/>
            <person name="Gevers D."/>
            <person name="Zitomersky N.L."/>
            <person name="Coyne M.J."/>
            <person name="Comstock L.E."/>
            <person name="Young S.K."/>
            <person name="Zeng Q."/>
            <person name="Gargeya S."/>
            <person name="Fitzgerald M."/>
            <person name="Haas B."/>
            <person name="Abouelleil A."/>
            <person name="Alvarado L."/>
            <person name="Arachchi H.M."/>
            <person name="Berlin A."/>
            <person name="Chapman S.B."/>
            <person name="Gearin G."/>
            <person name="Goldberg J."/>
            <person name="Griggs A."/>
            <person name="Gujja S."/>
            <person name="Hansen M."/>
            <person name="Heiman D."/>
            <person name="Howarth C."/>
            <person name="Larimer J."/>
            <person name="Lui A."/>
            <person name="MacDonald P.J.P."/>
            <person name="McCowen C."/>
            <person name="Montmayeur A."/>
            <person name="Murphy C."/>
            <person name="Neiman D."/>
            <person name="Pearson M."/>
            <person name="Priest M."/>
            <person name="Roberts A."/>
            <person name="Saif S."/>
            <person name="Shea T."/>
            <person name="Sisk P."/>
            <person name="Stolte C."/>
            <person name="Sykes S."/>
            <person name="Wortman J."/>
            <person name="Nusbaum C."/>
            <person name="Birren B."/>
        </authorList>
    </citation>
    <scope>NUCLEOTIDE SEQUENCE [LARGE SCALE GENOMIC DNA]</scope>
    <source>
        <strain evidence="1 2">CL03T12C04</strain>
    </source>
</reference>
<gene>
    <name evidence="1" type="ORF">HMPREF1074_01880</name>
</gene>
<dbReference type="HOGENOM" id="CLU_3372261_0_0_10"/>
<evidence type="ECO:0000313" key="2">
    <source>
        <dbReference type="Proteomes" id="UP000003566"/>
    </source>
</evidence>
<proteinExistence type="predicted"/>